<evidence type="ECO:0000313" key="4">
    <source>
        <dbReference type="Proteomes" id="UP000012174"/>
    </source>
</evidence>
<dbReference type="eggNOG" id="ENOG502SI1U">
    <property type="taxonomic scope" value="Eukaryota"/>
</dbReference>
<dbReference type="PANTHER" id="PTHR31001:SF40">
    <property type="entry name" value="ZN(II)2CYS6 TRANSCRIPTION FACTOR (EUROFUNG)"/>
    <property type="match status" value="1"/>
</dbReference>
<evidence type="ECO:0000313" key="3">
    <source>
        <dbReference type="EMBL" id="EMR71344.1"/>
    </source>
</evidence>
<comment type="subcellular location">
    <subcellularLocation>
        <location evidence="1">Nucleus</location>
    </subcellularLocation>
</comment>
<proteinExistence type="predicted"/>
<dbReference type="HOGENOM" id="CLU_013296_3_0_1"/>
<name>M7SXL4_EUTLA</name>
<evidence type="ECO:0000256" key="2">
    <source>
        <dbReference type="ARBA" id="ARBA00023242"/>
    </source>
</evidence>
<dbReference type="GO" id="GO:0005634">
    <property type="term" value="C:nucleus"/>
    <property type="evidence" value="ECO:0007669"/>
    <property type="project" value="UniProtKB-SubCell"/>
</dbReference>
<keyword evidence="4" id="KW-1185">Reference proteome</keyword>
<dbReference type="PANTHER" id="PTHR31001">
    <property type="entry name" value="UNCHARACTERIZED TRANSCRIPTIONAL REGULATORY PROTEIN"/>
    <property type="match status" value="1"/>
</dbReference>
<reference evidence="4" key="1">
    <citation type="journal article" date="2013" name="Genome Announc.">
        <title>Draft genome sequence of the grapevine dieback fungus Eutypa lata UCR-EL1.</title>
        <authorList>
            <person name="Blanco-Ulate B."/>
            <person name="Rolshausen P.E."/>
            <person name="Cantu D."/>
        </authorList>
    </citation>
    <scope>NUCLEOTIDE SEQUENCE [LARGE SCALE GENOMIC DNA]</scope>
    <source>
        <strain evidence="4">UCR-EL1</strain>
    </source>
</reference>
<dbReference type="Proteomes" id="UP000012174">
    <property type="component" value="Unassembled WGS sequence"/>
</dbReference>
<gene>
    <name evidence="3" type="ORF">UCREL1_1604</name>
</gene>
<sequence>METWLSIAARRVLESFYQEFGQYLGPGQDNTAQLEEIAHRLRRTVNESMFTGDASLATWRTDAEQVSLLTYLGFHDAGPSDPDAPYIPTLSSEIKRRLFAYSFTTHISSVSFTGRPPLFCRRYTSTPLPLDIKDEELFADEATLAKTVQHVDENGWNTRGEFYPATFVRARSMIAAIREEIFEIALGRAHKTPVDTLIGLKADQAQLISKLPPCLIYRPGDLANLNLSDQILYSRLMVELELLQNTFFIERLLIRHGQKDTGDLLVASFYMVTFTLPFWTHLDRLAGMRADCEWLVMGFAAPAGGLLCMELLKPTLPNGQHPSDPLISRSRIVQKLSLFVGFLDWVNPSAPNGDLCSECKSVVLRVLDQTLNGSASGGDFTAPEPLLLGSWDLPAQLDFNFDLLDTFDWLRPDVQPS</sequence>
<dbReference type="AlphaFoldDB" id="M7SXL4"/>
<dbReference type="KEGG" id="ela:UCREL1_1604"/>
<accession>M7SXL4</accession>
<evidence type="ECO:0000256" key="1">
    <source>
        <dbReference type="ARBA" id="ARBA00004123"/>
    </source>
</evidence>
<protein>
    <submittedName>
        <fullName evidence="3">Putative fungal specific transcription factor protein</fullName>
    </submittedName>
</protein>
<dbReference type="EMBL" id="KB705649">
    <property type="protein sequence ID" value="EMR71344.1"/>
    <property type="molecule type" value="Genomic_DNA"/>
</dbReference>
<keyword evidence="2" id="KW-0539">Nucleus</keyword>
<dbReference type="InterPro" id="IPR050613">
    <property type="entry name" value="Sec_Metabolite_Reg"/>
</dbReference>
<dbReference type="CDD" id="cd12148">
    <property type="entry name" value="fungal_TF_MHR"/>
    <property type="match status" value="1"/>
</dbReference>
<dbReference type="OrthoDB" id="6612291at2759"/>
<dbReference type="OMA" id="SMRYQMA"/>
<organism evidence="3 4">
    <name type="scientific">Eutypa lata (strain UCR-EL1)</name>
    <name type="common">Grapevine dieback disease fungus</name>
    <name type="synonym">Eutypa armeniacae</name>
    <dbReference type="NCBI Taxonomy" id="1287681"/>
    <lineage>
        <taxon>Eukaryota</taxon>
        <taxon>Fungi</taxon>
        <taxon>Dikarya</taxon>
        <taxon>Ascomycota</taxon>
        <taxon>Pezizomycotina</taxon>
        <taxon>Sordariomycetes</taxon>
        <taxon>Xylariomycetidae</taxon>
        <taxon>Xylariales</taxon>
        <taxon>Diatrypaceae</taxon>
        <taxon>Eutypa</taxon>
    </lineage>
</organism>